<organism evidence="1 2">
    <name type="scientific">Microvirga arabica</name>
    <dbReference type="NCBI Taxonomy" id="1128671"/>
    <lineage>
        <taxon>Bacteria</taxon>
        <taxon>Pseudomonadati</taxon>
        <taxon>Pseudomonadota</taxon>
        <taxon>Alphaproteobacteria</taxon>
        <taxon>Hyphomicrobiales</taxon>
        <taxon>Methylobacteriaceae</taxon>
        <taxon>Microvirga</taxon>
    </lineage>
</organism>
<protein>
    <recommendedName>
        <fullName evidence="3">Haemolysin-type calcium binding-related domain-containing protein</fullName>
    </recommendedName>
</protein>
<evidence type="ECO:0000313" key="2">
    <source>
        <dbReference type="Proteomes" id="UP001593940"/>
    </source>
</evidence>
<evidence type="ECO:0008006" key="3">
    <source>
        <dbReference type="Google" id="ProtNLM"/>
    </source>
</evidence>
<gene>
    <name evidence="1" type="ORF">ACETIH_13775</name>
</gene>
<proteinExistence type="predicted"/>
<reference evidence="1 2" key="1">
    <citation type="submission" date="2024-09" db="EMBL/GenBank/DDBJ databases">
        <title>Nodulacao em especies de Leguminosae Basais da Amazonia e Caracterizacao dos Rizobios e Bacterias Associadas aos Nodulos.</title>
        <authorList>
            <person name="Jambeiro I.C.A."/>
            <person name="Lopes I.S."/>
            <person name="Aguiar E.R.G.R."/>
            <person name="Santos A.F.J."/>
            <person name="Dos Santos J.M.F."/>
            <person name="Gross E."/>
        </authorList>
    </citation>
    <scope>NUCLEOTIDE SEQUENCE [LARGE SCALE GENOMIC DNA]</scope>
    <source>
        <strain evidence="1 2">BRUESC1165</strain>
    </source>
</reference>
<dbReference type="RefSeq" id="WP_203274079.1">
    <property type="nucleotide sequence ID" value="NZ_JAFBID010000057.1"/>
</dbReference>
<keyword evidence="2" id="KW-1185">Reference proteome</keyword>
<dbReference type="EMBL" id="JBHOMY010000032">
    <property type="protein sequence ID" value="MFC1457773.1"/>
    <property type="molecule type" value="Genomic_DNA"/>
</dbReference>
<evidence type="ECO:0000313" key="1">
    <source>
        <dbReference type="EMBL" id="MFC1457773.1"/>
    </source>
</evidence>
<accession>A0ABV6Y926</accession>
<dbReference type="Proteomes" id="UP001593940">
    <property type="component" value="Unassembled WGS sequence"/>
</dbReference>
<sequence length="120" mass="12736">MRIAVGDDTFDGSEGEDTLEIYGSGAAELMMINSLGKNGFVFFRDVGDITVNLLFAERVEANGLAATTSSTVRRKLIPRSPSTSRVVQAMTAQRAALNLIPSSSVPTLPTGWSRGCVANL</sequence>
<comment type="caution">
    <text evidence="1">The sequence shown here is derived from an EMBL/GenBank/DDBJ whole genome shotgun (WGS) entry which is preliminary data.</text>
</comment>
<name>A0ABV6Y926_9HYPH</name>